<evidence type="ECO:0000256" key="6">
    <source>
        <dbReference type="ARBA" id="ARBA00023136"/>
    </source>
</evidence>
<keyword evidence="4" id="KW-0256">Endoplasmic reticulum</keyword>
<keyword evidence="6" id="KW-0472">Membrane</keyword>
<sequence>MDIDRVAESYETRRSSLQEDSDSAPLGQKNHDTATRTKITHVESGGFEVIGIVRTVAYGFWKGQTALLLAMRISFKSQLPGQRFKHAEVSASFAIKSKPRSKNEAIVRDVFYFDPNREGATYQVKAREWSSHGSSVFNEAFWTINERRGSSAGILDDLYVGVVVECTEAFQARVEVQAKPGTGTMKLRSWPWSKDDPLLFDLRTVKGPQPPTRTFEGFTTEDRMAIFQIDRAESLREPTPSRDPGARPPSEKRIVGQVLRVQGVPFHYDSVSFVKSFAAGAKLMADGILLRSFADNPYRREKTAVVSVEGSQLIVEVSSLLIQREPPPSSQHRPPIQDAIALSVDTDFIGFTALGRHEDTGPNGVDVIAVSGLGGHAYGSFKERGGSYVWLQDSMPDDIYSGMKASGLDSMSSVRVLTYGYNSRLDNSHSFQTIPDLANRFRNSLRAVRKGDWNRRYLILIGHSLGGLVIKEAIIQMSQGDETDKAHVDAILGCLFFGVPNRGMNISSLIPIVGEMPNRALLDALGEDSEVLMKQARDFREALPSIRQKIFSFYETMESPTAIKVGDAWKMEGPPTVLVNQESATHGRAWEKRSAFVVALNRTHSELVKFRKHDEDYEIVLSRANELLQEMKRREESAARQTED</sequence>
<protein>
    <recommendedName>
        <fullName evidence="10">DUF676 domain-containing protein</fullName>
    </recommendedName>
</protein>
<keyword evidence="9" id="KW-1185">Reference proteome</keyword>
<evidence type="ECO:0000313" key="8">
    <source>
        <dbReference type="EMBL" id="KIW72762.1"/>
    </source>
</evidence>
<dbReference type="GO" id="GO:0005783">
    <property type="term" value="C:endoplasmic reticulum"/>
    <property type="evidence" value="ECO:0007669"/>
    <property type="project" value="UniProtKB-SubCell"/>
</dbReference>
<proteinExistence type="predicted"/>
<accession>A0A0D2EEM9</accession>
<evidence type="ECO:0000256" key="1">
    <source>
        <dbReference type="ARBA" id="ARBA00004173"/>
    </source>
</evidence>
<dbReference type="InterPro" id="IPR052374">
    <property type="entry name" value="SERAC1"/>
</dbReference>
<dbReference type="PANTHER" id="PTHR48182:SF2">
    <property type="entry name" value="PROTEIN SERAC1"/>
    <property type="match status" value="1"/>
</dbReference>
<evidence type="ECO:0000256" key="3">
    <source>
        <dbReference type="ARBA" id="ARBA00004370"/>
    </source>
</evidence>
<gene>
    <name evidence="8" type="ORF">PV04_00937</name>
</gene>
<dbReference type="EMBL" id="KN846956">
    <property type="protein sequence ID" value="KIW72762.1"/>
    <property type="molecule type" value="Genomic_DNA"/>
</dbReference>
<evidence type="ECO:0008006" key="10">
    <source>
        <dbReference type="Google" id="ProtNLM"/>
    </source>
</evidence>
<organism evidence="8 9">
    <name type="scientific">Phialophora macrospora</name>
    <dbReference type="NCBI Taxonomy" id="1851006"/>
    <lineage>
        <taxon>Eukaryota</taxon>
        <taxon>Fungi</taxon>
        <taxon>Dikarya</taxon>
        <taxon>Ascomycota</taxon>
        <taxon>Pezizomycotina</taxon>
        <taxon>Eurotiomycetes</taxon>
        <taxon>Chaetothyriomycetidae</taxon>
        <taxon>Chaetothyriales</taxon>
        <taxon>Herpotrichiellaceae</taxon>
        <taxon>Phialophora</taxon>
    </lineage>
</organism>
<dbReference type="Proteomes" id="UP000054266">
    <property type="component" value="Unassembled WGS sequence"/>
</dbReference>
<evidence type="ECO:0000256" key="2">
    <source>
        <dbReference type="ARBA" id="ARBA00004240"/>
    </source>
</evidence>
<evidence type="ECO:0000256" key="7">
    <source>
        <dbReference type="SAM" id="MobiDB-lite"/>
    </source>
</evidence>
<reference evidence="8 9" key="1">
    <citation type="submission" date="2015-01" db="EMBL/GenBank/DDBJ databases">
        <title>The Genome Sequence of Capronia semiimmersa CBS27337.</title>
        <authorList>
            <consortium name="The Broad Institute Genomics Platform"/>
            <person name="Cuomo C."/>
            <person name="de Hoog S."/>
            <person name="Gorbushina A."/>
            <person name="Stielow B."/>
            <person name="Teixiera M."/>
            <person name="Abouelleil A."/>
            <person name="Chapman S.B."/>
            <person name="Priest M."/>
            <person name="Young S.K."/>
            <person name="Wortman J."/>
            <person name="Nusbaum C."/>
            <person name="Birren B."/>
        </authorList>
    </citation>
    <scope>NUCLEOTIDE SEQUENCE [LARGE SCALE GENOMIC DNA]</scope>
    <source>
        <strain evidence="8 9">CBS 27337</strain>
    </source>
</reference>
<dbReference type="SUPFAM" id="SSF53474">
    <property type="entry name" value="alpha/beta-Hydrolases"/>
    <property type="match status" value="1"/>
</dbReference>
<keyword evidence="5" id="KW-0496">Mitochondrion</keyword>
<comment type="subcellular location">
    <subcellularLocation>
        <location evidence="2">Endoplasmic reticulum</location>
    </subcellularLocation>
    <subcellularLocation>
        <location evidence="3">Membrane</location>
    </subcellularLocation>
    <subcellularLocation>
        <location evidence="1">Mitochondrion</location>
    </subcellularLocation>
</comment>
<dbReference type="AlphaFoldDB" id="A0A0D2EEM9"/>
<dbReference type="HOGENOM" id="CLU_031072_0_0_1"/>
<dbReference type="PANTHER" id="PTHR48182">
    <property type="entry name" value="PROTEIN SERAC1"/>
    <property type="match status" value="1"/>
</dbReference>
<dbReference type="Gene3D" id="3.40.50.1820">
    <property type="entry name" value="alpha/beta hydrolase"/>
    <property type="match status" value="1"/>
</dbReference>
<evidence type="ECO:0000313" key="9">
    <source>
        <dbReference type="Proteomes" id="UP000054266"/>
    </source>
</evidence>
<name>A0A0D2EEM9_9EURO</name>
<dbReference type="GO" id="GO:0016020">
    <property type="term" value="C:membrane"/>
    <property type="evidence" value="ECO:0007669"/>
    <property type="project" value="UniProtKB-SubCell"/>
</dbReference>
<evidence type="ECO:0000256" key="5">
    <source>
        <dbReference type="ARBA" id="ARBA00023128"/>
    </source>
</evidence>
<feature type="region of interest" description="Disordered" evidence="7">
    <location>
        <begin position="11"/>
        <end position="35"/>
    </location>
</feature>
<dbReference type="InterPro" id="IPR029058">
    <property type="entry name" value="AB_hydrolase_fold"/>
</dbReference>
<dbReference type="GO" id="GO:0005739">
    <property type="term" value="C:mitochondrion"/>
    <property type="evidence" value="ECO:0007669"/>
    <property type="project" value="UniProtKB-SubCell"/>
</dbReference>
<evidence type="ECO:0000256" key="4">
    <source>
        <dbReference type="ARBA" id="ARBA00022824"/>
    </source>
</evidence>